<gene>
    <name evidence="1" type="primary">Necator_chrIII.g10716</name>
    <name evidence="1" type="ORF">RB195_009951</name>
</gene>
<protein>
    <submittedName>
        <fullName evidence="1">Uncharacterized protein</fullName>
    </submittedName>
</protein>
<name>A0ABR1CVN3_NECAM</name>
<sequence>MVGKIRRRARYNAHTVGKEGKNDRHQYNFDSNFIAFLGASQVFHLSEVDKIEPDLSGRIKTLAFTISKKGHGLAEALWRWRSRVCSLPQKS</sequence>
<dbReference type="EMBL" id="JAVFWL010000003">
    <property type="protein sequence ID" value="KAK6742394.1"/>
    <property type="molecule type" value="Genomic_DNA"/>
</dbReference>
<comment type="caution">
    <text evidence="1">The sequence shown here is derived from an EMBL/GenBank/DDBJ whole genome shotgun (WGS) entry which is preliminary data.</text>
</comment>
<accession>A0ABR1CVN3</accession>
<reference evidence="1 2" key="1">
    <citation type="submission" date="2023-08" db="EMBL/GenBank/DDBJ databases">
        <title>A Necator americanus chromosomal reference genome.</title>
        <authorList>
            <person name="Ilik V."/>
            <person name="Petrzelkova K.J."/>
            <person name="Pardy F."/>
            <person name="Fuh T."/>
            <person name="Niatou-Singa F.S."/>
            <person name="Gouil Q."/>
            <person name="Baker L."/>
            <person name="Ritchie M.E."/>
            <person name="Jex A.R."/>
            <person name="Gazzola D."/>
            <person name="Li H."/>
            <person name="Toshio Fujiwara R."/>
            <person name="Zhan B."/>
            <person name="Aroian R.V."/>
            <person name="Pafco B."/>
            <person name="Schwarz E.M."/>
        </authorList>
    </citation>
    <scope>NUCLEOTIDE SEQUENCE [LARGE SCALE GENOMIC DNA]</scope>
    <source>
        <strain evidence="1 2">Aroian</strain>
        <tissue evidence="1">Whole animal</tissue>
    </source>
</reference>
<evidence type="ECO:0000313" key="2">
    <source>
        <dbReference type="Proteomes" id="UP001303046"/>
    </source>
</evidence>
<dbReference type="Proteomes" id="UP001303046">
    <property type="component" value="Unassembled WGS sequence"/>
</dbReference>
<keyword evidence="2" id="KW-1185">Reference proteome</keyword>
<organism evidence="1 2">
    <name type="scientific">Necator americanus</name>
    <name type="common">Human hookworm</name>
    <dbReference type="NCBI Taxonomy" id="51031"/>
    <lineage>
        <taxon>Eukaryota</taxon>
        <taxon>Metazoa</taxon>
        <taxon>Ecdysozoa</taxon>
        <taxon>Nematoda</taxon>
        <taxon>Chromadorea</taxon>
        <taxon>Rhabditida</taxon>
        <taxon>Rhabditina</taxon>
        <taxon>Rhabditomorpha</taxon>
        <taxon>Strongyloidea</taxon>
        <taxon>Ancylostomatidae</taxon>
        <taxon>Bunostominae</taxon>
        <taxon>Necator</taxon>
    </lineage>
</organism>
<evidence type="ECO:0000313" key="1">
    <source>
        <dbReference type="EMBL" id="KAK6742394.1"/>
    </source>
</evidence>
<proteinExistence type="predicted"/>